<dbReference type="PROSITE" id="PS00464">
    <property type="entry name" value="RIBOSOMAL_L22"/>
    <property type="match status" value="1"/>
</dbReference>
<dbReference type="AlphaFoldDB" id="A0A1G2NYL5"/>
<evidence type="ECO:0000256" key="4">
    <source>
        <dbReference type="ARBA" id="ARBA00022980"/>
    </source>
</evidence>
<dbReference type="Pfam" id="PF00237">
    <property type="entry name" value="Ribosomal_L22"/>
    <property type="match status" value="1"/>
</dbReference>
<organism evidence="11 12">
    <name type="scientific">Candidatus Taylorbacteria bacterium RIFCSPLOWO2_02_FULL_46_40</name>
    <dbReference type="NCBI Taxonomy" id="1802329"/>
    <lineage>
        <taxon>Bacteria</taxon>
        <taxon>Candidatus Tayloriibacteriota</taxon>
    </lineage>
</organism>
<dbReference type="NCBIfam" id="TIGR01044">
    <property type="entry name" value="rplV_bact"/>
    <property type="match status" value="1"/>
</dbReference>
<dbReference type="GO" id="GO:0006412">
    <property type="term" value="P:translation"/>
    <property type="evidence" value="ECO:0007669"/>
    <property type="project" value="UniProtKB-UniRule"/>
</dbReference>
<reference evidence="11 12" key="1">
    <citation type="journal article" date="2016" name="Nat. Commun.">
        <title>Thousands of microbial genomes shed light on interconnected biogeochemical processes in an aquifer system.</title>
        <authorList>
            <person name="Anantharaman K."/>
            <person name="Brown C.T."/>
            <person name="Hug L.A."/>
            <person name="Sharon I."/>
            <person name="Castelle C.J."/>
            <person name="Probst A.J."/>
            <person name="Thomas B.C."/>
            <person name="Singh A."/>
            <person name="Wilkins M.J."/>
            <person name="Karaoz U."/>
            <person name="Brodie E.L."/>
            <person name="Williams K.H."/>
            <person name="Hubbard S.S."/>
            <person name="Banfield J.F."/>
        </authorList>
    </citation>
    <scope>NUCLEOTIDE SEQUENCE [LARGE SCALE GENOMIC DNA]</scope>
</reference>
<gene>
    <name evidence="7" type="primary">rplV</name>
    <name evidence="11" type="ORF">A3H68_02950</name>
</gene>
<keyword evidence="5 7" id="KW-0687">Ribonucleoprotein</keyword>
<dbReference type="Gene3D" id="3.90.470.10">
    <property type="entry name" value="Ribosomal protein L22/L17"/>
    <property type="match status" value="1"/>
</dbReference>
<dbReference type="PANTHER" id="PTHR13501:SF8">
    <property type="entry name" value="LARGE RIBOSOMAL SUBUNIT PROTEIN UL22M"/>
    <property type="match status" value="1"/>
</dbReference>
<protein>
    <recommendedName>
        <fullName evidence="6 7">Large ribosomal subunit protein uL22</fullName>
    </recommendedName>
</protein>
<dbReference type="PANTHER" id="PTHR13501">
    <property type="entry name" value="CHLOROPLAST 50S RIBOSOMAL PROTEIN L22-RELATED"/>
    <property type="match status" value="1"/>
</dbReference>
<comment type="caution">
    <text evidence="11">The sequence shown here is derived from an EMBL/GenBank/DDBJ whole genome shotgun (WGS) entry which is preliminary data.</text>
</comment>
<keyword evidence="4 7" id="KW-0689">Ribosomal protein</keyword>
<proteinExistence type="inferred from homology"/>
<name>A0A1G2NYL5_9BACT</name>
<dbReference type="InterPro" id="IPR001063">
    <property type="entry name" value="Ribosomal_uL22"/>
</dbReference>
<dbReference type="InterPro" id="IPR018260">
    <property type="entry name" value="Ribosomal_uL22_CS"/>
</dbReference>
<comment type="subunit">
    <text evidence="7 9">Part of the 50S ribosomal subunit.</text>
</comment>
<evidence type="ECO:0000256" key="1">
    <source>
        <dbReference type="ARBA" id="ARBA00009451"/>
    </source>
</evidence>
<evidence type="ECO:0000256" key="3">
    <source>
        <dbReference type="ARBA" id="ARBA00022884"/>
    </source>
</evidence>
<evidence type="ECO:0000256" key="2">
    <source>
        <dbReference type="ARBA" id="ARBA00022730"/>
    </source>
</evidence>
<evidence type="ECO:0000256" key="10">
    <source>
        <dbReference type="RuleBase" id="RU004008"/>
    </source>
</evidence>
<dbReference type="InterPro" id="IPR036394">
    <property type="entry name" value="Ribosomal_uL22_sf"/>
</dbReference>
<dbReference type="GO" id="GO:0003735">
    <property type="term" value="F:structural constituent of ribosome"/>
    <property type="evidence" value="ECO:0007669"/>
    <property type="project" value="InterPro"/>
</dbReference>
<dbReference type="SUPFAM" id="SSF54843">
    <property type="entry name" value="Ribosomal protein L22"/>
    <property type="match status" value="1"/>
</dbReference>
<dbReference type="InterPro" id="IPR047867">
    <property type="entry name" value="Ribosomal_uL22_bac/org-type"/>
</dbReference>
<keyword evidence="2 7" id="KW-0699">rRNA-binding</keyword>
<comment type="similarity">
    <text evidence="1 7 8">Belongs to the universal ribosomal protein uL22 family.</text>
</comment>
<dbReference type="EMBL" id="MHSH01000038">
    <property type="protein sequence ID" value="OHA41158.1"/>
    <property type="molecule type" value="Genomic_DNA"/>
</dbReference>
<dbReference type="Proteomes" id="UP000176429">
    <property type="component" value="Unassembled WGS sequence"/>
</dbReference>
<comment type="function">
    <text evidence="7">The globular domain of the protein is located near the polypeptide exit tunnel on the outside of the subunit, while an extended beta-hairpin is found that lines the wall of the exit tunnel in the center of the 70S ribosome.</text>
</comment>
<dbReference type="GO" id="GO:0022625">
    <property type="term" value="C:cytosolic large ribosomal subunit"/>
    <property type="evidence" value="ECO:0007669"/>
    <property type="project" value="TreeGrafter"/>
</dbReference>
<dbReference type="CDD" id="cd00336">
    <property type="entry name" value="Ribosomal_L22"/>
    <property type="match status" value="1"/>
</dbReference>
<evidence type="ECO:0000256" key="5">
    <source>
        <dbReference type="ARBA" id="ARBA00023274"/>
    </source>
</evidence>
<evidence type="ECO:0000313" key="11">
    <source>
        <dbReference type="EMBL" id="OHA41158.1"/>
    </source>
</evidence>
<comment type="function">
    <text evidence="7 10">This protein binds specifically to 23S rRNA; its binding is stimulated by other ribosomal proteins, e.g., L4, L17, and L20. It is important during the early stages of 50S assembly. It makes multiple contacts with different domains of the 23S rRNA in the assembled 50S subunit and ribosome.</text>
</comment>
<evidence type="ECO:0000256" key="9">
    <source>
        <dbReference type="RuleBase" id="RU004006"/>
    </source>
</evidence>
<evidence type="ECO:0000256" key="6">
    <source>
        <dbReference type="ARBA" id="ARBA00035207"/>
    </source>
</evidence>
<dbReference type="GO" id="GO:0019843">
    <property type="term" value="F:rRNA binding"/>
    <property type="evidence" value="ECO:0007669"/>
    <property type="project" value="UniProtKB-UniRule"/>
</dbReference>
<evidence type="ECO:0000313" key="12">
    <source>
        <dbReference type="Proteomes" id="UP000176429"/>
    </source>
</evidence>
<evidence type="ECO:0000256" key="7">
    <source>
        <dbReference type="HAMAP-Rule" id="MF_01331"/>
    </source>
</evidence>
<dbReference type="InterPro" id="IPR005727">
    <property type="entry name" value="Ribosomal_uL22_bac/chlpt-type"/>
</dbReference>
<keyword evidence="3 7" id="KW-0694">RNA-binding</keyword>
<sequence>MSSIIKMVRAILKNYRQSPRKVRLVADLVRGKKVSRALSSLDYLTKKASQPVRSVINMAVANASTISGVDLQRLIIKEIRVDEGTTFKRFMPRARGSAAPIKKKSCHITVVLDENPV</sequence>
<evidence type="ECO:0000256" key="8">
    <source>
        <dbReference type="RuleBase" id="RU004005"/>
    </source>
</evidence>
<dbReference type="HAMAP" id="MF_01331_B">
    <property type="entry name" value="Ribosomal_uL22_B"/>
    <property type="match status" value="1"/>
</dbReference>
<accession>A0A1G2NYL5</accession>